<evidence type="ECO:0000313" key="1">
    <source>
        <dbReference type="EMBL" id="KAA2235379.1"/>
    </source>
</evidence>
<dbReference type="SUPFAM" id="SSF56281">
    <property type="entry name" value="Metallo-hydrolase/oxidoreductase"/>
    <property type="match status" value="1"/>
</dbReference>
<dbReference type="InterPro" id="IPR025638">
    <property type="entry name" value="DUF4336"/>
</dbReference>
<evidence type="ECO:0000313" key="2">
    <source>
        <dbReference type="Proteomes" id="UP000323142"/>
    </source>
</evidence>
<name>A0A5B2VAJ9_9HYPH</name>
<organism evidence="1 2">
    <name type="scientific">Salinarimonas soli</name>
    <dbReference type="NCBI Taxonomy" id="1638099"/>
    <lineage>
        <taxon>Bacteria</taxon>
        <taxon>Pseudomonadati</taxon>
        <taxon>Pseudomonadota</taxon>
        <taxon>Alphaproteobacteria</taxon>
        <taxon>Hyphomicrobiales</taxon>
        <taxon>Salinarimonadaceae</taxon>
        <taxon>Salinarimonas</taxon>
    </lineage>
</organism>
<dbReference type="RefSeq" id="WP_149821009.1">
    <property type="nucleotide sequence ID" value="NZ_VUOA01000036.1"/>
</dbReference>
<dbReference type="PANTHER" id="PTHR33835:SF1">
    <property type="entry name" value="METALLO-BETA-LACTAMASE DOMAIN-CONTAINING PROTEIN"/>
    <property type="match status" value="1"/>
</dbReference>
<sequence>MPVPTDVTYPPLDTLKPVAPDVWIVDSGPIRPGRLALPVRMTVIRFPDGSVWLHSPTRWDGKLQQEIAALGPIHFFVAPNVAHWTYLKDWQAQVPGASTFAAPGLRERPQVKASGVRLDHDLGDAAPERWRDVIEQVLVPAAFGFREVAFFHRLSRTLVLTDLVQSLEPDTLPLTTRLFARATGVAAPNAGPPAYLRLALRLGGAPTRAAVERLHALAPERVIFAHGGWFERDGAQALRKALP</sequence>
<reference evidence="1 2" key="1">
    <citation type="submission" date="2019-09" db="EMBL/GenBank/DDBJ databases">
        <title>Salinarimonas rosea gen. nov., sp. nov., a new member of the a-2 subgroup of the Proteobacteria.</title>
        <authorList>
            <person name="Liu J."/>
        </authorList>
    </citation>
    <scope>NUCLEOTIDE SEQUENCE [LARGE SCALE GENOMIC DNA]</scope>
    <source>
        <strain evidence="1 2">BN140002</strain>
    </source>
</reference>
<accession>A0A5B2VAJ9</accession>
<dbReference type="Proteomes" id="UP000323142">
    <property type="component" value="Unassembled WGS sequence"/>
</dbReference>
<dbReference type="AlphaFoldDB" id="A0A5B2VAJ9"/>
<dbReference type="OrthoDB" id="450111at2"/>
<dbReference type="InterPro" id="IPR036866">
    <property type="entry name" value="RibonucZ/Hydroxyglut_hydro"/>
</dbReference>
<gene>
    <name evidence="1" type="ORF">F0L46_20425</name>
</gene>
<dbReference type="Pfam" id="PF14234">
    <property type="entry name" value="DUF4336"/>
    <property type="match status" value="1"/>
</dbReference>
<protein>
    <submittedName>
        <fullName evidence="1">DUF4336 domain-containing protein</fullName>
    </submittedName>
</protein>
<proteinExistence type="predicted"/>
<reference evidence="1 2" key="2">
    <citation type="submission" date="2019-09" db="EMBL/GenBank/DDBJ databases">
        <authorList>
            <person name="Jin C."/>
        </authorList>
    </citation>
    <scope>NUCLEOTIDE SEQUENCE [LARGE SCALE GENOMIC DNA]</scope>
    <source>
        <strain evidence="1 2">BN140002</strain>
    </source>
</reference>
<dbReference type="EMBL" id="VUOA01000036">
    <property type="protein sequence ID" value="KAA2235379.1"/>
    <property type="molecule type" value="Genomic_DNA"/>
</dbReference>
<comment type="caution">
    <text evidence="1">The sequence shown here is derived from an EMBL/GenBank/DDBJ whole genome shotgun (WGS) entry which is preliminary data.</text>
</comment>
<keyword evidence="2" id="KW-1185">Reference proteome</keyword>
<dbReference type="PANTHER" id="PTHR33835">
    <property type="entry name" value="YALI0C07656P"/>
    <property type="match status" value="1"/>
</dbReference>